<comment type="caution">
    <text evidence="2">The sequence shown here is derived from an EMBL/GenBank/DDBJ whole genome shotgun (WGS) entry which is preliminary data.</text>
</comment>
<evidence type="ECO:0000259" key="1">
    <source>
        <dbReference type="Pfam" id="PF13472"/>
    </source>
</evidence>
<reference evidence="2 3" key="1">
    <citation type="submission" date="2022-05" db="EMBL/GenBank/DDBJ databases">
        <title>Genome Sequencing of Bee-Associated Microbes.</title>
        <authorList>
            <person name="Dunlap C."/>
        </authorList>
    </citation>
    <scope>NUCLEOTIDE SEQUENCE [LARGE SCALE GENOMIC DNA]</scope>
    <source>
        <strain evidence="2 3">NRRL NRS-1438</strain>
    </source>
</reference>
<keyword evidence="3" id="KW-1185">Reference proteome</keyword>
<dbReference type="InterPro" id="IPR051532">
    <property type="entry name" value="Ester_Hydrolysis_Enzymes"/>
</dbReference>
<keyword evidence="2" id="KW-0378">Hydrolase</keyword>
<dbReference type="GeneID" id="77002218"/>
<accession>A0ABT4DQ10</accession>
<dbReference type="InterPro" id="IPR036514">
    <property type="entry name" value="SGNH_hydro_sf"/>
</dbReference>
<dbReference type="Proteomes" id="UP001207626">
    <property type="component" value="Unassembled WGS sequence"/>
</dbReference>
<gene>
    <name evidence="2" type="ORF">M5X09_07110</name>
</gene>
<dbReference type="CDD" id="cd00229">
    <property type="entry name" value="SGNH_hydrolase"/>
    <property type="match status" value="1"/>
</dbReference>
<name>A0ABT4DQ10_9BACL</name>
<evidence type="ECO:0000313" key="2">
    <source>
        <dbReference type="EMBL" id="MCY9519452.1"/>
    </source>
</evidence>
<sequence length="239" mass="27487">MEFKEHYNVVLYGDSIAKGIVYDDEKGKYSMSGNSFAQIVQHRLKGMLHNAGRFGCLITKGAEKLQHDVLNKRPDIVLLEFGGNDCDFDWGQIAEHPSKQHEPRTNLDRYTSTLRSMIATLKDNGIVPVLMSLPPLDADKYFRWISNNNEASAANILSWLGSVSRIYWWHERYNAAIIQVAEEMNTKWIDVRGAFLQAYDFRKYICSDGIHPNEQGHRLIADKITDYMKAHYRCLLKSV</sequence>
<dbReference type="Pfam" id="PF13472">
    <property type="entry name" value="Lipase_GDSL_2"/>
    <property type="match status" value="1"/>
</dbReference>
<dbReference type="PANTHER" id="PTHR30383">
    <property type="entry name" value="THIOESTERASE 1/PROTEASE 1/LYSOPHOSPHOLIPASE L1"/>
    <property type="match status" value="1"/>
</dbReference>
<protein>
    <submittedName>
        <fullName evidence="2">SGNH/GDSL hydrolase family protein</fullName>
    </submittedName>
</protein>
<proteinExistence type="predicted"/>
<dbReference type="InterPro" id="IPR013830">
    <property type="entry name" value="SGNH_hydro"/>
</dbReference>
<dbReference type="GO" id="GO:0016787">
    <property type="term" value="F:hydrolase activity"/>
    <property type="evidence" value="ECO:0007669"/>
    <property type="project" value="UniProtKB-KW"/>
</dbReference>
<dbReference type="SUPFAM" id="SSF52266">
    <property type="entry name" value="SGNH hydrolase"/>
    <property type="match status" value="1"/>
</dbReference>
<organism evidence="2 3">
    <name type="scientific">Paenibacillus apiarius</name>
    <dbReference type="NCBI Taxonomy" id="46240"/>
    <lineage>
        <taxon>Bacteria</taxon>
        <taxon>Bacillati</taxon>
        <taxon>Bacillota</taxon>
        <taxon>Bacilli</taxon>
        <taxon>Bacillales</taxon>
        <taxon>Paenibacillaceae</taxon>
        <taxon>Paenibacillus</taxon>
    </lineage>
</organism>
<dbReference type="Gene3D" id="3.40.50.1110">
    <property type="entry name" value="SGNH hydrolase"/>
    <property type="match status" value="1"/>
</dbReference>
<dbReference type="EMBL" id="JAMDLW010000008">
    <property type="protein sequence ID" value="MCY9519452.1"/>
    <property type="molecule type" value="Genomic_DNA"/>
</dbReference>
<dbReference type="RefSeq" id="WP_087434701.1">
    <property type="nucleotide sequence ID" value="NZ_JAFFHZ010000001.1"/>
</dbReference>
<dbReference type="PANTHER" id="PTHR30383:SF5">
    <property type="entry name" value="SGNH HYDROLASE-TYPE ESTERASE DOMAIN-CONTAINING PROTEIN"/>
    <property type="match status" value="1"/>
</dbReference>
<evidence type="ECO:0000313" key="3">
    <source>
        <dbReference type="Proteomes" id="UP001207626"/>
    </source>
</evidence>
<feature type="domain" description="SGNH hydrolase-type esterase" evidence="1">
    <location>
        <begin position="12"/>
        <end position="219"/>
    </location>
</feature>